<dbReference type="OrthoDB" id="2974469at2"/>
<sequence length="83" mass="9128">MYLLIFGFLSIGIILTTVSVYKAIQEIKQEKSGFGKLQAFLIIIFDIFIENPLSGIAIGFLFGMVSLAAGLIFLLLVIFDIPV</sequence>
<proteinExistence type="predicted"/>
<dbReference type="RefSeq" id="WP_042411000.1">
    <property type="nucleotide sequence ID" value="NZ_BAWO01000056.1"/>
</dbReference>
<comment type="caution">
    <text evidence="2">The sequence shown here is derived from an EMBL/GenBank/DDBJ whole genome shotgun (WGS) entry which is preliminary data.</text>
</comment>
<evidence type="ECO:0000256" key="1">
    <source>
        <dbReference type="SAM" id="Phobius"/>
    </source>
</evidence>
<accession>A0A023DIG2</accession>
<feature type="transmembrane region" description="Helical" evidence="1">
    <location>
        <begin position="55"/>
        <end position="79"/>
    </location>
</feature>
<name>A0A023DIG2_9BACL</name>
<keyword evidence="1" id="KW-1133">Transmembrane helix</keyword>
<feature type="transmembrane region" description="Helical" evidence="1">
    <location>
        <begin position="6"/>
        <end position="24"/>
    </location>
</feature>
<dbReference type="EMBL" id="BAWO01000056">
    <property type="protein sequence ID" value="GAJ41018.1"/>
    <property type="molecule type" value="Genomic_DNA"/>
</dbReference>
<keyword evidence="3" id="KW-1185">Reference proteome</keyword>
<gene>
    <name evidence="2" type="ORF">GCA01S_056_00040</name>
</gene>
<organism evidence="2 3">
    <name type="scientific">Parageobacillus caldoxylosilyticus NBRC 107762</name>
    <dbReference type="NCBI Taxonomy" id="1220594"/>
    <lineage>
        <taxon>Bacteria</taxon>
        <taxon>Bacillati</taxon>
        <taxon>Bacillota</taxon>
        <taxon>Bacilli</taxon>
        <taxon>Bacillales</taxon>
        <taxon>Anoxybacillaceae</taxon>
        <taxon>Saccharococcus</taxon>
    </lineage>
</organism>
<keyword evidence="1" id="KW-0812">Transmembrane</keyword>
<protein>
    <submittedName>
        <fullName evidence="2">Uncharacterized protein</fullName>
    </submittedName>
</protein>
<dbReference type="Proteomes" id="UP000023561">
    <property type="component" value="Unassembled WGS sequence"/>
</dbReference>
<reference evidence="2 3" key="1">
    <citation type="submission" date="2014-04" db="EMBL/GenBank/DDBJ databases">
        <title>Whole genome shotgun sequence of Geobacillus caldoxylosilyticus NBRC 107762.</title>
        <authorList>
            <person name="Hosoyama A."/>
            <person name="Hosoyama Y."/>
            <person name="Katano-Makiyama Y."/>
            <person name="Tsuchikane K."/>
            <person name="Ohji S."/>
            <person name="Ichikawa N."/>
            <person name="Yamazoe A."/>
            <person name="Fujita N."/>
        </authorList>
    </citation>
    <scope>NUCLEOTIDE SEQUENCE [LARGE SCALE GENOMIC DNA]</scope>
    <source>
        <strain evidence="2 3">NBRC 107762</strain>
    </source>
</reference>
<evidence type="ECO:0000313" key="2">
    <source>
        <dbReference type="EMBL" id="GAJ41018.1"/>
    </source>
</evidence>
<evidence type="ECO:0000313" key="3">
    <source>
        <dbReference type="Proteomes" id="UP000023561"/>
    </source>
</evidence>
<dbReference type="AlphaFoldDB" id="A0A023DIG2"/>
<keyword evidence="1" id="KW-0472">Membrane</keyword>